<dbReference type="Gene3D" id="2.40.50.100">
    <property type="match status" value="1"/>
</dbReference>
<dbReference type="PANTHER" id="PTHR30386">
    <property type="entry name" value="MEMBRANE FUSION SUBUNIT OF EMRAB-TOLC MULTIDRUG EFFLUX PUMP"/>
    <property type="match status" value="1"/>
</dbReference>
<keyword evidence="1" id="KW-0175">Coiled coil</keyword>
<dbReference type="Proteomes" id="UP000557872">
    <property type="component" value="Unassembled WGS sequence"/>
</dbReference>
<dbReference type="PANTHER" id="PTHR30386:SF18">
    <property type="entry name" value="INNER MEMBRANE PROTEIN YIAV-RELATED"/>
    <property type="match status" value="1"/>
</dbReference>
<comment type="caution">
    <text evidence="4">The sequence shown here is derived from an EMBL/GenBank/DDBJ whole genome shotgun (WGS) entry which is preliminary data.</text>
</comment>
<accession>A0A851GMU2</accession>
<feature type="transmembrane region" description="Helical" evidence="2">
    <location>
        <begin position="27"/>
        <end position="49"/>
    </location>
</feature>
<feature type="domain" description="Multidrug resistance protein MdtA-like barrel-sandwich hybrid" evidence="3">
    <location>
        <begin position="66"/>
        <end position="236"/>
    </location>
</feature>
<keyword evidence="2" id="KW-1133">Transmembrane helix</keyword>
<dbReference type="SUPFAM" id="SSF111369">
    <property type="entry name" value="HlyD-like secretion proteins"/>
    <property type="match status" value="2"/>
</dbReference>
<organism evidence="4 5">
    <name type="scientific">Oceaniferula marina</name>
    <dbReference type="NCBI Taxonomy" id="2748318"/>
    <lineage>
        <taxon>Bacteria</taxon>
        <taxon>Pseudomonadati</taxon>
        <taxon>Verrucomicrobiota</taxon>
        <taxon>Verrucomicrobiia</taxon>
        <taxon>Verrucomicrobiales</taxon>
        <taxon>Verrucomicrobiaceae</taxon>
        <taxon>Oceaniferula</taxon>
    </lineage>
</organism>
<name>A0A851GMU2_9BACT</name>
<evidence type="ECO:0000313" key="5">
    <source>
        <dbReference type="Proteomes" id="UP000557872"/>
    </source>
</evidence>
<evidence type="ECO:0000313" key="4">
    <source>
        <dbReference type="EMBL" id="NWK55434.1"/>
    </source>
</evidence>
<dbReference type="Gene3D" id="1.10.287.470">
    <property type="entry name" value="Helix hairpin bin"/>
    <property type="match status" value="1"/>
</dbReference>
<dbReference type="AlphaFoldDB" id="A0A851GMU2"/>
<keyword evidence="2" id="KW-0812">Transmembrane</keyword>
<evidence type="ECO:0000259" key="3">
    <source>
        <dbReference type="Pfam" id="PF25917"/>
    </source>
</evidence>
<gene>
    <name evidence="4" type="ORF">HW115_07410</name>
</gene>
<protein>
    <submittedName>
        <fullName evidence="4">HlyD family secretion protein</fullName>
    </submittedName>
</protein>
<reference evidence="4 5" key="1">
    <citation type="submission" date="2020-07" db="EMBL/GenBank/DDBJ databases">
        <title>Roseicoccus Jingziensis gen. nov., sp. nov., isolated from coastal seawater.</title>
        <authorList>
            <person name="Feng X."/>
        </authorList>
    </citation>
    <scope>NUCLEOTIDE SEQUENCE [LARGE SCALE GENOMIC DNA]</scope>
    <source>
        <strain evidence="4 5">N1E253</strain>
    </source>
</reference>
<dbReference type="InterPro" id="IPR050739">
    <property type="entry name" value="MFP"/>
</dbReference>
<dbReference type="RefSeq" id="WP_178931949.1">
    <property type="nucleotide sequence ID" value="NZ_JACBAZ010000002.1"/>
</dbReference>
<keyword evidence="5" id="KW-1185">Reference proteome</keyword>
<dbReference type="InterPro" id="IPR058625">
    <property type="entry name" value="MdtA-like_BSH"/>
</dbReference>
<keyword evidence="2" id="KW-0472">Membrane</keyword>
<feature type="coiled-coil region" evidence="1">
    <location>
        <begin position="103"/>
        <end position="137"/>
    </location>
</feature>
<evidence type="ECO:0000256" key="1">
    <source>
        <dbReference type="SAM" id="Coils"/>
    </source>
</evidence>
<sequence length="377" mass="42249">MDLLLILTYTALCVAIFKIFKIPLNKWTVPTAVLGGIVLVGGLVFLMNYNHPHSRTAVRAFVSTPIVPNVKGIVVEIPVKPNVLVKKGDVLLRIDPVPFQAIVDQKRAILNLAKAQIKQMNEMVEQAQSAVDKAQSERDRTFQSYERFTQASAGGAVSETSLENRRQFYISAEAVLAERKANLARQKLELESQKTDVLVQLQAELDRAQFDLDSTVVKAPSDGYVTHLRVRPGMMAASLPLRPTMNFISTDKDDHFIIASFRQNATLRLKSDYDAEVLFPSIPGKVFKAKVVQTMPALGEGEMQAGGTMLRSMDMVATHRGLMPVKIRLEDDISEYHLPDGVFAEVAVYSDKMHHVAIMRKILLRMKSWQNYIYLDH</sequence>
<proteinExistence type="predicted"/>
<evidence type="ECO:0000256" key="2">
    <source>
        <dbReference type="SAM" id="Phobius"/>
    </source>
</evidence>
<dbReference type="Gene3D" id="2.40.30.170">
    <property type="match status" value="1"/>
</dbReference>
<dbReference type="Pfam" id="PF25917">
    <property type="entry name" value="BSH_RND"/>
    <property type="match status" value="1"/>
</dbReference>
<dbReference type="EMBL" id="JACBAZ010000002">
    <property type="protein sequence ID" value="NWK55434.1"/>
    <property type="molecule type" value="Genomic_DNA"/>
</dbReference>